<accession>A0A3E2H6V4</accession>
<dbReference type="OrthoDB" id="3223806at2759"/>
<dbReference type="PANTHER" id="PTHR48104:SF30">
    <property type="entry name" value="METACASPASE-1"/>
    <property type="match status" value="1"/>
</dbReference>
<sequence length="312" mass="34722">MSRKKSLLIGINYFGSEHELRGCHQDVENVAEFLSYQGYSDDPTSQVILRDDRDGPYYPTGHNVLAAIDWLVSEPGTTNFFHYSGHGGQVRDPTGNHPSGVLDTICPVDFETMGQIDSDTLHEHLVSRMPPNSTLFAILDCCHSGSALGLPFVYRSDEEGNINLMDNIKAGMHLLHEANDIFARGFSFDKMAEAQDLYSGATSFFRSFKHMGESQPAGLDEDDNFEVYSREHKMVTMFSGCRDDQTSADASIGGTSEGAMSWAFLQIMRHNPNVTYLDALAQTRQALKQSNYTQVPQLSVGLEFDLNQELIL</sequence>
<dbReference type="Proteomes" id="UP000258309">
    <property type="component" value="Unassembled WGS sequence"/>
</dbReference>
<dbReference type="AlphaFoldDB" id="A0A3E2H6V4"/>
<dbReference type="InterPro" id="IPR029030">
    <property type="entry name" value="Caspase-like_dom_sf"/>
</dbReference>
<dbReference type="GO" id="GO:0006915">
    <property type="term" value="P:apoptotic process"/>
    <property type="evidence" value="ECO:0007669"/>
    <property type="project" value="UniProtKB-KW"/>
</dbReference>
<keyword evidence="2" id="KW-0053">Apoptosis</keyword>
<evidence type="ECO:0000259" key="5">
    <source>
        <dbReference type="Pfam" id="PF00656"/>
    </source>
</evidence>
<evidence type="ECO:0000256" key="4">
    <source>
        <dbReference type="ARBA" id="ARBA00023145"/>
    </source>
</evidence>
<protein>
    <recommendedName>
        <fullName evidence="5">Peptidase C14 caspase domain-containing protein</fullName>
    </recommendedName>
</protein>
<dbReference type="Pfam" id="PF00656">
    <property type="entry name" value="Peptidase_C14"/>
    <property type="match status" value="1"/>
</dbReference>
<name>A0A3E2H6V4_SCYLI</name>
<evidence type="ECO:0000313" key="6">
    <source>
        <dbReference type="EMBL" id="RFU28813.1"/>
    </source>
</evidence>
<dbReference type="GO" id="GO:0006508">
    <property type="term" value="P:proteolysis"/>
    <property type="evidence" value="ECO:0007669"/>
    <property type="project" value="InterPro"/>
</dbReference>
<keyword evidence="3" id="KW-0788">Thiol protease</keyword>
<dbReference type="OMA" id="KMVTMFS"/>
<dbReference type="SUPFAM" id="SSF52129">
    <property type="entry name" value="Caspase-like"/>
    <property type="match status" value="1"/>
</dbReference>
<dbReference type="Gene3D" id="3.40.50.12660">
    <property type="match status" value="2"/>
</dbReference>
<organism evidence="6 7">
    <name type="scientific">Scytalidium lignicola</name>
    <name type="common">Hyphomycete</name>
    <dbReference type="NCBI Taxonomy" id="5539"/>
    <lineage>
        <taxon>Eukaryota</taxon>
        <taxon>Fungi</taxon>
        <taxon>Dikarya</taxon>
        <taxon>Ascomycota</taxon>
        <taxon>Pezizomycotina</taxon>
        <taxon>Leotiomycetes</taxon>
        <taxon>Leotiomycetes incertae sedis</taxon>
        <taxon>Scytalidium</taxon>
    </lineage>
</organism>
<dbReference type="InterPro" id="IPR050452">
    <property type="entry name" value="Metacaspase"/>
</dbReference>
<proteinExistence type="inferred from homology"/>
<gene>
    <name evidence="6" type="ORF">B7463_g7526</name>
</gene>
<keyword evidence="4" id="KW-0865">Zymogen</keyword>
<comment type="caution">
    <text evidence="6">The sequence shown here is derived from an EMBL/GenBank/DDBJ whole genome shotgun (WGS) entry which is preliminary data.</text>
</comment>
<dbReference type="PANTHER" id="PTHR48104">
    <property type="entry name" value="METACASPASE-4"/>
    <property type="match status" value="1"/>
</dbReference>
<reference evidence="6 7" key="1">
    <citation type="submission" date="2018-05" db="EMBL/GenBank/DDBJ databases">
        <title>Draft genome sequence of Scytalidium lignicola DSM 105466, a ubiquitous saprotrophic fungus.</title>
        <authorList>
            <person name="Buettner E."/>
            <person name="Gebauer A.M."/>
            <person name="Hofrichter M."/>
            <person name="Liers C."/>
            <person name="Kellner H."/>
        </authorList>
    </citation>
    <scope>NUCLEOTIDE SEQUENCE [LARGE SCALE GENOMIC DNA]</scope>
    <source>
        <strain evidence="6 7">DSM 105466</strain>
    </source>
</reference>
<comment type="similarity">
    <text evidence="1">Belongs to the peptidase C14B family.</text>
</comment>
<dbReference type="EMBL" id="NCSJ02000149">
    <property type="protein sequence ID" value="RFU28813.1"/>
    <property type="molecule type" value="Genomic_DNA"/>
</dbReference>
<feature type="non-terminal residue" evidence="6">
    <location>
        <position position="312"/>
    </location>
</feature>
<dbReference type="GO" id="GO:0005737">
    <property type="term" value="C:cytoplasm"/>
    <property type="evidence" value="ECO:0007669"/>
    <property type="project" value="TreeGrafter"/>
</dbReference>
<dbReference type="GO" id="GO:0004197">
    <property type="term" value="F:cysteine-type endopeptidase activity"/>
    <property type="evidence" value="ECO:0007669"/>
    <property type="project" value="InterPro"/>
</dbReference>
<keyword evidence="3" id="KW-0378">Hydrolase</keyword>
<evidence type="ECO:0000256" key="1">
    <source>
        <dbReference type="ARBA" id="ARBA00009005"/>
    </source>
</evidence>
<keyword evidence="7" id="KW-1185">Reference proteome</keyword>
<feature type="non-terminal residue" evidence="6">
    <location>
        <position position="1"/>
    </location>
</feature>
<feature type="domain" description="Peptidase C14 caspase" evidence="5">
    <location>
        <begin position="3"/>
        <end position="300"/>
    </location>
</feature>
<keyword evidence="3" id="KW-0645">Protease</keyword>
<evidence type="ECO:0000313" key="7">
    <source>
        <dbReference type="Proteomes" id="UP000258309"/>
    </source>
</evidence>
<evidence type="ECO:0000256" key="3">
    <source>
        <dbReference type="ARBA" id="ARBA00022807"/>
    </source>
</evidence>
<evidence type="ECO:0000256" key="2">
    <source>
        <dbReference type="ARBA" id="ARBA00022703"/>
    </source>
</evidence>
<dbReference type="InterPro" id="IPR011600">
    <property type="entry name" value="Pept_C14_caspase"/>
</dbReference>